<evidence type="ECO:0000313" key="2">
    <source>
        <dbReference type="EMBL" id="PKI34856.1"/>
    </source>
</evidence>
<gene>
    <name evidence="2" type="ORF">CRG98_044760</name>
</gene>
<organism evidence="2 3">
    <name type="scientific">Punica granatum</name>
    <name type="common">Pomegranate</name>
    <dbReference type="NCBI Taxonomy" id="22663"/>
    <lineage>
        <taxon>Eukaryota</taxon>
        <taxon>Viridiplantae</taxon>
        <taxon>Streptophyta</taxon>
        <taxon>Embryophyta</taxon>
        <taxon>Tracheophyta</taxon>
        <taxon>Spermatophyta</taxon>
        <taxon>Magnoliopsida</taxon>
        <taxon>eudicotyledons</taxon>
        <taxon>Gunneridae</taxon>
        <taxon>Pentapetalae</taxon>
        <taxon>rosids</taxon>
        <taxon>malvids</taxon>
        <taxon>Myrtales</taxon>
        <taxon>Lythraceae</taxon>
        <taxon>Punica</taxon>
    </lineage>
</organism>
<dbReference type="EMBL" id="PGOL01005567">
    <property type="protein sequence ID" value="PKI34856.1"/>
    <property type="molecule type" value="Genomic_DNA"/>
</dbReference>
<keyword evidence="1" id="KW-0472">Membrane</keyword>
<name>A0A2I0HUC4_PUNGR</name>
<sequence>MNKNRTKDENTLLTYNPNPSLPLLLPPSWPFPLHPPPPRAQLQPPSSDPTQTCHDWTLLLTFKFLYLIFLFAFSLLSIAAASPSLSPAQISTFLLRQWFSSLSLELQIAPSLSTLASFSSSLGLRDLGSLRTIPPILFS</sequence>
<reference evidence="2 3" key="1">
    <citation type="submission" date="2017-11" db="EMBL/GenBank/DDBJ databases">
        <title>De-novo sequencing of pomegranate (Punica granatum L.) genome.</title>
        <authorList>
            <person name="Akparov Z."/>
            <person name="Amiraslanov A."/>
            <person name="Hajiyeva S."/>
            <person name="Abbasov M."/>
            <person name="Kaur K."/>
            <person name="Hamwieh A."/>
            <person name="Solovyev V."/>
            <person name="Salamov A."/>
            <person name="Braich B."/>
            <person name="Kosarev P."/>
            <person name="Mahmoud A."/>
            <person name="Hajiyev E."/>
            <person name="Babayeva S."/>
            <person name="Izzatullayeva V."/>
            <person name="Mammadov A."/>
            <person name="Mammadov A."/>
            <person name="Sharifova S."/>
            <person name="Ojaghi J."/>
            <person name="Eynullazada K."/>
            <person name="Bayramov B."/>
            <person name="Abdulazimova A."/>
            <person name="Shahmuradov I."/>
        </authorList>
    </citation>
    <scope>NUCLEOTIDE SEQUENCE [LARGE SCALE GENOMIC DNA]</scope>
    <source>
        <strain evidence="3">cv. AG2017</strain>
        <tissue evidence="2">Leaf</tissue>
    </source>
</reference>
<protein>
    <submittedName>
        <fullName evidence="2">Uncharacterized protein</fullName>
    </submittedName>
</protein>
<evidence type="ECO:0000313" key="3">
    <source>
        <dbReference type="Proteomes" id="UP000233551"/>
    </source>
</evidence>
<proteinExistence type="predicted"/>
<dbReference type="Proteomes" id="UP000233551">
    <property type="component" value="Unassembled WGS sequence"/>
</dbReference>
<keyword evidence="3" id="KW-1185">Reference proteome</keyword>
<feature type="transmembrane region" description="Helical" evidence="1">
    <location>
        <begin position="64"/>
        <end position="86"/>
    </location>
</feature>
<comment type="caution">
    <text evidence="2">The sequence shown here is derived from an EMBL/GenBank/DDBJ whole genome shotgun (WGS) entry which is preliminary data.</text>
</comment>
<dbReference type="AlphaFoldDB" id="A0A2I0HUC4"/>
<accession>A0A2I0HUC4</accession>
<keyword evidence="1" id="KW-1133">Transmembrane helix</keyword>
<keyword evidence="1" id="KW-0812">Transmembrane</keyword>
<evidence type="ECO:0000256" key="1">
    <source>
        <dbReference type="SAM" id="Phobius"/>
    </source>
</evidence>